<keyword evidence="3" id="KW-0067">ATP-binding</keyword>
<comment type="similarity">
    <text evidence="1">Belongs to the AAA ATPase family.</text>
</comment>
<dbReference type="GO" id="GO:0005524">
    <property type="term" value="F:ATP binding"/>
    <property type="evidence" value="ECO:0007669"/>
    <property type="project" value="UniProtKB-KW"/>
</dbReference>
<dbReference type="Gene3D" id="3.40.50.300">
    <property type="entry name" value="P-loop containing nucleotide triphosphate hydrolases"/>
    <property type="match status" value="1"/>
</dbReference>
<comment type="caution">
    <text evidence="5">The sequence shown here is derived from an EMBL/GenBank/DDBJ whole genome shotgun (WGS) entry which is preliminary data.</text>
</comment>
<dbReference type="CDD" id="cd19481">
    <property type="entry name" value="RecA-like_protease"/>
    <property type="match status" value="1"/>
</dbReference>
<evidence type="ECO:0000259" key="4">
    <source>
        <dbReference type="SMART" id="SM00382"/>
    </source>
</evidence>
<dbReference type="Pfam" id="PF00004">
    <property type="entry name" value="AAA"/>
    <property type="match status" value="1"/>
</dbReference>
<evidence type="ECO:0000313" key="6">
    <source>
        <dbReference type="Proteomes" id="UP000034022"/>
    </source>
</evidence>
<organism evidence="5 6">
    <name type="scientific">Candidatus Falkowbacteria bacterium GW2011_GWE1_38_31</name>
    <dbReference type="NCBI Taxonomy" id="1618638"/>
    <lineage>
        <taxon>Bacteria</taxon>
        <taxon>Candidatus Falkowiibacteriota</taxon>
    </lineage>
</organism>
<reference evidence="5 6" key="1">
    <citation type="journal article" date="2015" name="Nature">
        <title>rRNA introns, odd ribosomes, and small enigmatic genomes across a large radiation of phyla.</title>
        <authorList>
            <person name="Brown C.T."/>
            <person name="Hug L.A."/>
            <person name="Thomas B.C."/>
            <person name="Sharon I."/>
            <person name="Castelle C.J."/>
            <person name="Singh A."/>
            <person name="Wilkins M.J."/>
            <person name="Williams K.H."/>
            <person name="Banfield J.F."/>
        </authorList>
    </citation>
    <scope>NUCLEOTIDE SEQUENCE [LARGE SCALE GENOMIC DNA]</scope>
</reference>
<evidence type="ECO:0000256" key="2">
    <source>
        <dbReference type="ARBA" id="ARBA00022741"/>
    </source>
</evidence>
<dbReference type="EMBL" id="LBUU01000002">
    <property type="protein sequence ID" value="KKQ70924.1"/>
    <property type="molecule type" value="Genomic_DNA"/>
</dbReference>
<dbReference type="PANTHER" id="PTHR23073">
    <property type="entry name" value="26S PROTEASOME REGULATORY SUBUNIT"/>
    <property type="match status" value="1"/>
</dbReference>
<keyword evidence="5" id="KW-0647">Proteasome</keyword>
<evidence type="ECO:0000313" key="5">
    <source>
        <dbReference type="EMBL" id="KKQ70924.1"/>
    </source>
</evidence>
<feature type="domain" description="AAA+ ATPase" evidence="4">
    <location>
        <begin position="235"/>
        <end position="364"/>
    </location>
</feature>
<dbReference type="Gene3D" id="1.10.8.60">
    <property type="match status" value="1"/>
</dbReference>
<dbReference type="InterPro" id="IPR050221">
    <property type="entry name" value="26S_Proteasome_ATPase"/>
</dbReference>
<dbReference type="GO" id="GO:0000502">
    <property type="term" value="C:proteasome complex"/>
    <property type="evidence" value="ECO:0007669"/>
    <property type="project" value="UniProtKB-KW"/>
</dbReference>
<proteinExistence type="inferred from homology"/>
<evidence type="ECO:0000256" key="1">
    <source>
        <dbReference type="ARBA" id="ARBA00006914"/>
    </source>
</evidence>
<dbReference type="InterPro" id="IPR003593">
    <property type="entry name" value="AAA+_ATPase"/>
</dbReference>
<gene>
    <name evidence="5" type="ORF">US91_C0002G0003</name>
</gene>
<dbReference type="GO" id="GO:0016887">
    <property type="term" value="F:ATP hydrolysis activity"/>
    <property type="evidence" value="ECO:0007669"/>
    <property type="project" value="InterPro"/>
</dbReference>
<dbReference type="InterPro" id="IPR027417">
    <property type="entry name" value="P-loop_NTPase"/>
</dbReference>
<sequence>MKMENRIEESVLKIIESLVIKRRLEFCDQENYVDIEKLNELIAVYLKELGVYQAPSESQFEADIKKATGKSYKDLAPNISNNLPEDVDLILDEWIRENNGMQQVFCKSYDGNVEIEPNMHMVNGRGLRDNCSRLLNFNNSFLLVRFRLRENNGSYYWEVITSGRDGEKFFQELEARLTAYVIAQKKGKSLNIDLSETKIKKHKLDELVYPIETQKRVINFVKCFKNWLVSPIINRWGGILIGPPGTGKTTIGGLLATNRPEECTVFYVPASSISRSREIEELFIWANRLAPSLVVIDDFDLISEDRHSSSDKGIVGTLMSKMDGLEENGKIFTVLTTNDPSVIERAIRDRPGRVFEKIVLDNFASCFGDLLNKQIIKYNINVKKDVVLSAIEKFNNLHSDFKKGFTPDAIKNICQKLHMVHMSQEISENDLVTAFENMYYDFCSNNLNESFL</sequence>
<keyword evidence="2" id="KW-0547">Nucleotide-binding</keyword>
<dbReference type="InterPro" id="IPR003959">
    <property type="entry name" value="ATPase_AAA_core"/>
</dbReference>
<dbReference type="SMART" id="SM00382">
    <property type="entry name" value="AAA"/>
    <property type="match status" value="1"/>
</dbReference>
<dbReference type="AlphaFoldDB" id="A0A0G0MAY9"/>
<dbReference type="SUPFAM" id="SSF52540">
    <property type="entry name" value="P-loop containing nucleoside triphosphate hydrolases"/>
    <property type="match status" value="1"/>
</dbReference>
<name>A0A0G0MAY9_9BACT</name>
<dbReference type="Proteomes" id="UP000034022">
    <property type="component" value="Unassembled WGS sequence"/>
</dbReference>
<protein>
    <submittedName>
        <fullName evidence="5">Proteasome activating nucleotidase</fullName>
    </submittedName>
</protein>
<accession>A0A0G0MAY9</accession>
<evidence type="ECO:0000256" key="3">
    <source>
        <dbReference type="ARBA" id="ARBA00022840"/>
    </source>
</evidence>